<dbReference type="NCBIfam" id="TIGR03296">
    <property type="entry name" value="M6dom_TIGR03296"/>
    <property type="match status" value="1"/>
</dbReference>
<dbReference type="PANTHER" id="PTHR41775:SF1">
    <property type="entry name" value="PEPTIDASE M6-LIKE DOMAIN-CONTAINING PROTEIN"/>
    <property type="match status" value="1"/>
</dbReference>
<dbReference type="EMBL" id="FRCS01000005">
    <property type="protein sequence ID" value="SHN32996.1"/>
    <property type="molecule type" value="Genomic_DNA"/>
</dbReference>
<feature type="region of interest" description="Disordered" evidence="1">
    <location>
        <begin position="714"/>
        <end position="753"/>
    </location>
</feature>
<feature type="signal peptide" evidence="2">
    <location>
        <begin position="1"/>
        <end position="25"/>
    </location>
</feature>
<dbReference type="Proteomes" id="UP000184440">
    <property type="component" value="Unassembled WGS sequence"/>
</dbReference>
<feature type="chain" id="PRO_5012138959" evidence="2">
    <location>
        <begin position="26"/>
        <end position="753"/>
    </location>
</feature>
<accession>A0A1M7QP33</accession>
<organism evidence="5 6">
    <name type="scientific">Cryptosporangium aurantiacum</name>
    <dbReference type="NCBI Taxonomy" id="134849"/>
    <lineage>
        <taxon>Bacteria</taxon>
        <taxon>Bacillati</taxon>
        <taxon>Actinomycetota</taxon>
        <taxon>Actinomycetes</taxon>
        <taxon>Cryptosporangiales</taxon>
        <taxon>Cryptosporangiaceae</taxon>
        <taxon>Cryptosporangium</taxon>
    </lineage>
</organism>
<dbReference type="PANTHER" id="PTHR41775">
    <property type="entry name" value="SECRETED PROTEIN-RELATED"/>
    <property type="match status" value="1"/>
</dbReference>
<feature type="compositionally biased region" description="Low complexity" evidence="1">
    <location>
        <begin position="730"/>
        <end position="753"/>
    </location>
</feature>
<dbReference type="Pfam" id="PF20773">
    <property type="entry name" value="InhA-like_MAM"/>
    <property type="match status" value="1"/>
</dbReference>
<evidence type="ECO:0000259" key="4">
    <source>
        <dbReference type="Pfam" id="PF20774"/>
    </source>
</evidence>
<dbReference type="STRING" id="134849.SAMN05443668_105105"/>
<keyword evidence="6" id="KW-1185">Reference proteome</keyword>
<evidence type="ECO:0000259" key="3">
    <source>
        <dbReference type="Pfam" id="PF05547"/>
    </source>
</evidence>
<dbReference type="GO" id="GO:0006508">
    <property type="term" value="P:proteolysis"/>
    <property type="evidence" value="ECO:0007669"/>
    <property type="project" value="InterPro"/>
</dbReference>
<dbReference type="SUPFAM" id="SSF55486">
    <property type="entry name" value="Metalloproteases ('zincins'), catalytic domain"/>
    <property type="match status" value="1"/>
</dbReference>
<evidence type="ECO:0000313" key="6">
    <source>
        <dbReference type="Proteomes" id="UP000184440"/>
    </source>
</evidence>
<feature type="compositionally biased region" description="Basic and acidic residues" evidence="1">
    <location>
        <begin position="60"/>
        <end position="71"/>
    </location>
</feature>
<dbReference type="InterPro" id="IPR048665">
    <property type="entry name" value="InhA-like_VEG"/>
</dbReference>
<keyword evidence="2" id="KW-0732">Signal</keyword>
<gene>
    <name evidence="5" type="ORF">SAMN05443668_105105</name>
</gene>
<dbReference type="Pfam" id="PF05547">
    <property type="entry name" value="Peptidase_M6"/>
    <property type="match status" value="1"/>
</dbReference>
<feature type="domain" description="Peptidase M6-like" evidence="3">
    <location>
        <begin position="41"/>
        <end position="346"/>
    </location>
</feature>
<name>A0A1M7QP33_9ACTN</name>
<dbReference type="RefSeq" id="WP_073258713.1">
    <property type="nucleotide sequence ID" value="NZ_FRCS01000005.1"/>
</dbReference>
<protein>
    <submittedName>
        <fullName evidence="5">Immune inhibitor A</fullName>
    </submittedName>
</protein>
<dbReference type="GO" id="GO:0008233">
    <property type="term" value="F:peptidase activity"/>
    <property type="evidence" value="ECO:0007669"/>
    <property type="project" value="InterPro"/>
</dbReference>
<dbReference type="AlphaFoldDB" id="A0A1M7QP33"/>
<evidence type="ECO:0000256" key="2">
    <source>
        <dbReference type="SAM" id="SignalP"/>
    </source>
</evidence>
<sequence>MGVRMLSVRAAGAIGVLVAALGAGAAPPADGAPTPKPERQLSREKTDRVFVVLVEFGDERHPDFPDRDTHRGTPGPVTFDGPRHNRIPSPDRRRDNTTIWQPDYSPDHYRQLYFGPGESLRTYFEAQSSGRYSLTGQVTDWVRVRYNQARYGRSNGAPCRRSVCANTWELVRDALDQWVADQHRRGRTDAQIRADLDAYDRWDRYDHDHDGDVDEPDGYVDHVQLIHAGADQADQDPRYGEDAIWSHRWKAYMNQEDKAGPAHNKDGGTQIGETGLWVADYTTQPENGGLSVVAHEYAHDLGLPDAYDLDGGDSPMEWWSPMSQSRLSRPGEGSGTRLADLGAWEKLRLGWLDYEIVVPGAARRFTLGPAQYTTADPQALLVVLPRKRVTTTLPKPPQGLHSWWSSAADDLDTTLARRLRLPAGPATLTFRAHWEIEDCEADPCDYAYVEVDDGSGWRAIAGSITNAAEDHGIDGVSKGWKPATFDLSRYAGRSIGLRFRYETDAASGGQGLLVDDVRVTAGGRALVAEGAEDGGAGGWTASGGFVRVTDRHVADRDHYYLAAYRTARSYDRYLQQGPYNFGWLDTRPDWVERFSYEEGLLVTYWDTSQRDNNTSAHPGAGRNLVIDAHPRPLYRIDGQPWRTRVQLYDAPFSPRRPRSFTLHVGGRASYVRGQQPEPVFDDARQYWFPETPVSGVKVPKAGVRLDVVAEHGDRVTVQVSRRTRTPSPSPSSAGPPSGAPSAGPPSAVVSAVP</sequence>
<proteinExistence type="predicted"/>
<evidence type="ECO:0000313" key="5">
    <source>
        <dbReference type="EMBL" id="SHN32996.1"/>
    </source>
</evidence>
<feature type="region of interest" description="Disordered" evidence="1">
    <location>
        <begin position="60"/>
        <end position="97"/>
    </location>
</feature>
<evidence type="ECO:0000256" key="1">
    <source>
        <dbReference type="SAM" id="MobiDB-lite"/>
    </source>
</evidence>
<dbReference type="Pfam" id="PF20774">
    <property type="entry name" value="InhA-like_VEG"/>
    <property type="match status" value="1"/>
</dbReference>
<feature type="domain" description="Immune inhibitor A-like metallopeptidase VEG" evidence="4">
    <location>
        <begin position="555"/>
        <end position="717"/>
    </location>
</feature>
<feature type="region of interest" description="Disordered" evidence="1">
    <location>
        <begin position="25"/>
        <end position="44"/>
    </location>
</feature>
<dbReference type="InterPro" id="IPR008757">
    <property type="entry name" value="Peptidase_M6-like_domain"/>
</dbReference>
<reference evidence="5 6" key="1">
    <citation type="submission" date="2016-11" db="EMBL/GenBank/DDBJ databases">
        <authorList>
            <person name="Jaros S."/>
            <person name="Januszkiewicz K."/>
            <person name="Wedrychowicz H."/>
        </authorList>
    </citation>
    <scope>NUCLEOTIDE SEQUENCE [LARGE SCALE GENOMIC DNA]</scope>
    <source>
        <strain evidence="5 6">DSM 46144</strain>
    </source>
</reference>